<dbReference type="GO" id="GO:0005506">
    <property type="term" value="F:iron ion binding"/>
    <property type="evidence" value="ECO:0007669"/>
    <property type="project" value="InterPro"/>
</dbReference>
<evidence type="ECO:0000256" key="2">
    <source>
        <dbReference type="ARBA" id="ARBA00004191"/>
    </source>
</evidence>
<keyword evidence="10" id="KW-0408">Iron</keyword>
<dbReference type="EMBL" id="KZ293701">
    <property type="protein sequence ID" value="PBK84081.1"/>
    <property type="molecule type" value="Genomic_DNA"/>
</dbReference>
<dbReference type="GO" id="GO:0009277">
    <property type="term" value="C:fungal-type cell wall"/>
    <property type="evidence" value="ECO:0007669"/>
    <property type="project" value="InterPro"/>
</dbReference>
<dbReference type="InterPro" id="IPR036396">
    <property type="entry name" value="Cyt_P450_sf"/>
</dbReference>
<dbReference type="GO" id="GO:0016705">
    <property type="term" value="F:oxidoreductase activity, acting on paired donors, with incorporation or reduction of molecular oxygen"/>
    <property type="evidence" value="ECO:0007669"/>
    <property type="project" value="InterPro"/>
</dbReference>
<evidence type="ECO:0000256" key="9">
    <source>
        <dbReference type="ARBA" id="ARBA00023002"/>
    </source>
</evidence>
<dbReference type="PANTHER" id="PTHR46300:SF1">
    <property type="entry name" value="P450, PUTATIVE (EUROFUNG)-RELATED"/>
    <property type="match status" value="1"/>
</dbReference>
<evidence type="ECO:0000256" key="7">
    <source>
        <dbReference type="ARBA" id="ARBA00022617"/>
    </source>
</evidence>
<evidence type="ECO:0000256" key="11">
    <source>
        <dbReference type="ARBA" id="ARBA00023033"/>
    </source>
</evidence>
<evidence type="ECO:0000313" key="16">
    <source>
        <dbReference type="Proteomes" id="UP000217790"/>
    </source>
</evidence>
<dbReference type="SUPFAM" id="SSF48264">
    <property type="entry name" value="Cytochrome P450"/>
    <property type="match status" value="1"/>
</dbReference>
<comment type="subcellular location">
    <subcellularLocation>
        <location evidence="2">Secreted</location>
        <location evidence="2">Cell wall</location>
    </subcellularLocation>
</comment>
<comment type="cofactor">
    <cofactor evidence="1">
        <name>heme</name>
        <dbReference type="ChEBI" id="CHEBI:30413"/>
    </cofactor>
</comment>
<dbReference type="InParanoid" id="A0A2H3CLX8"/>
<comment type="similarity">
    <text evidence="3">Belongs to the fungal hydrophobin family.</text>
</comment>
<dbReference type="Proteomes" id="UP000217790">
    <property type="component" value="Unassembled WGS sequence"/>
</dbReference>
<reference evidence="16" key="1">
    <citation type="journal article" date="2017" name="Nat. Ecol. Evol.">
        <title>Genome expansion and lineage-specific genetic innovations in the forest pathogenic fungi Armillaria.</title>
        <authorList>
            <person name="Sipos G."/>
            <person name="Prasanna A.N."/>
            <person name="Walter M.C."/>
            <person name="O'Connor E."/>
            <person name="Balint B."/>
            <person name="Krizsan K."/>
            <person name="Kiss B."/>
            <person name="Hess J."/>
            <person name="Varga T."/>
            <person name="Slot J."/>
            <person name="Riley R."/>
            <person name="Boka B."/>
            <person name="Rigling D."/>
            <person name="Barry K."/>
            <person name="Lee J."/>
            <person name="Mihaltcheva S."/>
            <person name="LaButti K."/>
            <person name="Lipzen A."/>
            <person name="Waldron R."/>
            <person name="Moloney N.M."/>
            <person name="Sperisen C."/>
            <person name="Kredics L."/>
            <person name="Vagvoelgyi C."/>
            <person name="Patrignani A."/>
            <person name="Fitzpatrick D."/>
            <person name="Nagy I."/>
            <person name="Doyle S."/>
            <person name="Anderson J.B."/>
            <person name="Grigoriev I.V."/>
            <person name="Gueldener U."/>
            <person name="Muensterkoetter M."/>
            <person name="Nagy L.G."/>
        </authorList>
    </citation>
    <scope>NUCLEOTIDE SEQUENCE [LARGE SCALE GENOMIC DNA]</scope>
    <source>
        <strain evidence="16">Ar21-2</strain>
    </source>
</reference>
<dbReference type="STRING" id="47427.A0A2H3CLX8"/>
<dbReference type="Pfam" id="PF01185">
    <property type="entry name" value="Hydrophobin"/>
    <property type="match status" value="1"/>
</dbReference>
<dbReference type="InterPro" id="IPR001338">
    <property type="entry name" value="Class_I_Hydrophobin"/>
</dbReference>
<evidence type="ECO:0000256" key="8">
    <source>
        <dbReference type="ARBA" id="ARBA00022723"/>
    </source>
</evidence>
<keyword evidence="6" id="KW-0964">Secreted</keyword>
<evidence type="ECO:0000256" key="1">
    <source>
        <dbReference type="ARBA" id="ARBA00001971"/>
    </source>
</evidence>
<evidence type="ECO:0000256" key="3">
    <source>
        <dbReference type="ARBA" id="ARBA00010446"/>
    </source>
</evidence>
<dbReference type="PANTHER" id="PTHR46300">
    <property type="entry name" value="P450, PUTATIVE (EUROFUNG)-RELATED-RELATED"/>
    <property type="match status" value="1"/>
</dbReference>
<dbReference type="GO" id="GO:0004497">
    <property type="term" value="F:monooxygenase activity"/>
    <property type="evidence" value="ECO:0007669"/>
    <property type="project" value="UniProtKB-KW"/>
</dbReference>
<comment type="subunit">
    <text evidence="14">Self-assembles to form functional amyloid fibrils called rodlets. Self-assembly into fibrillar rodlets occurs spontaneously at hydrophobic:hydrophilic interfaces and the rodlets further associate laterally to form amphipathic monolayers.</text>
</comment>
<keyword evidence="12" id="KW-1015">Disulfide bond</keyword>
<name>A0A2H3CLX8_ARMGA</name>
<keyword evidence="7" id="KW-0349">Heme</keyword>
<protein>
    <submittedName>
        <fullName evidence="15">Hydrophobin-domain-containing protein</fullName>
    </submittedName>
</protein>
<dbReference type="Pfam" id="PF00067">
    <property type="entry name" value="p450"/>
    <property type="match status" value="1"/>
</dbReference>
<sequence length="320" mass="34765">MDERQYSTFIPRPQLHFTLDVPRCSNPCCFCILYFARARNGGHQLLLPPGPPGDWDITSLSSFASLQTLESLVEEYGPVFTLRSGSKVVVIIGRRQAAVDVMEKEGTALVDRPRWTAASEMVSGGMKLLLLQSGERLRRFRKKAWGGRGVMTSIRKSDPKTYTTTAHHVTVLVRSIYRYIYRSWNSDFGSCRGWQREREPIKKSSQCLLVSRVSTITLLALPILATATAVVPRDGVACSASGTAQCCATTQSPTSGIVQSLLGLLGIPIGSITDNVGLTCSPITVLGLGSTQCSNQVVCCYNNNFNGVIALGCTPINIGL</sequence>
<gene>
    <name evidence="15" type="ORF">ARMGADRAFT_1088791</name>
</gene>
<accession>A0A2H3CLX8</accession>
<evidence type="ECO:0000313" key="15">
    <source>
        <dbReference type="EMBL" id="PBK84081.1"/>
    </source>
</evidence>
<dbReference type="AlphaFoldDB" id="A0A2H3CLX8"/>
<dbReference type="SMART" id="SM00075">
    <property type="entry name" value="HYDRO"/>
    <property type="match status" value="1"/>
</dbReference>
<evidence type="ECO:0000256" key="4">
    <source>
        <dbReference type="ARBA" id="ARBA00010617"/>
    </source>
</evidence>
<keyword evidence="9" id="KW-0560">Oxidoreductase</keyword>
<proteinExistence type="inferred from homology"/>
<comment type="similarity">
    <text evidence="4">Belongs to the cytochrome P450 family.</text>
</comment>
<dbReference type="CDD" id="cd23507">
    <property type="entry name" value="hydrophobin_I"/>
    <property type="match status" value="1"/>
</dbReference>
<dbReference type="InterPro" id="IPR050364">
    <property type="entry name" value="Cytochrome_P450_fung"/>
</dbReference>
<dbReference type="GO" id="GO:0005199">
    <property type="term" value="F:structural constituent of cell wall"/>
    <property type="evidence" value="ECO:0007669"/>
    <property type="project" value="InterPro"/>
</dbReference>
<evidence type="ECO:0000256" key="6">
    <source>
        <dbReference type="ARBA" id="ARBA00022525"/>
    </source>
</evidence>
<evidence type="ECO:0000256" key="5">
    <source>
        <dbReference type="ARBA" id="ARBA00022512"/>
    </source>
</evidence>
<evidence type="ECO:0000256" key="12">
    <source>
        <dbReference type="ARBA" id="ARBA00023157"/>
    </source>
</evidence>
<keyword evidence="11" id="KW-0503">Monooxygenase</keyword>
<keyword evidence="13" id="KW-0325">Glycoprotein</keyword>
<dbReference type="InterPro" id="IPR001128">
    <property type="entry name" value="Cyt_P450"/>
</dbReference>
<dbReference type="OrthoDB" id="4225815at2759"/>
<organism evidence="15 16">
    <name type="scientific">Armillaria gallica</name>
    <name type="common">Bulbous honey fungus</name>
    <name type="synonym">Armillaria bulbosa</name>
    <dbReference type="NCBI Taxonomy" id="47427"/>
    <lineage>
        <taxon>Eukaryota</taxon>
        <taxon>Fungi</taxon>
        <taxon>Dikarya</taxon>
        <taxon>Basidiomycota</taxon>
        <taxon>Agaricomycotina</taxon>
        <taxon>Agaricomycetes</taxon>
        <taxon>Agaricomycetidae</taxon>
        <taxon>Agaricales</taxon>
        <taxon>Marasmiineae</taxon>
        <taxon>Physalacriaceae</taxon>
        <taxon>Armillaria</taxon>
    </lineage>
</organism>
<keyword evidence="8" id="KW-0479">Metal-binding</keyword>
<evidence type="ECO:0000256" key="14">
    <source>
        <dbReference type="ARBA" id="ARBA00093546"/>
    </source>
</evidence>
<dbReference type="Gene3D" id="1.10.630.10">
    <property type="entry name" value="Cytochrome P450"/>
    <property type="match status" value="1"/>
</dbReference>
<evidence type="ECO:0000256" key="13">
    <source>
        <dbReference type="ARBA" id="ARBA00023180"/>
    </source>
</evidence>
<dbReference type="GO" id="GO:0020037">
    <property type="term" value="F:heme binding"/>
    <property type="evidence" value="ECO:0007669"/>
    <property type="project" value="InterPro"/>
</dbReference>
<keyword evidence="5" id="KW-0134">Cell wall</keyword>
<evidence type="ECO:0000256" key="10">
    <source>
        <dbReference type="ARBA" id="ARBA00023004"/>
    </source>
</evidence>
<keyword evidence="16" id="KW-1185">Reference proteome</keyword>